<gene>
    <name evidence="2" type="ORF">AMJ44_09135</name>
</gene>
<name>A0A0S7XU43_UNCSA</name>
<dbReference type="SUPFAM" id="SSF51556">
    <property type="entry name" value="Metallo-dependent hydrolases"/>
    <property type="match status" value="1"/>
</dbReference>
<dbReference type="Proteomes" id="UP000051861">
    <property type="component" value="Unassembled WGS sequence"/>
</dbReference>
<protein>
    <recommendedName>
        <fullName evidence="1">Amidohydrolase-related domain-containing protein</fullName>
    </recommendedName>
</protein>
<evidence type="ECO:0000259" key="1">
    <source>
        <dbReference type="Pfam" id="PF04909"/>
    </source>
</evidence>
<dbReference type="Pfam" id="PF04909">
    <property type="entry name" value="Amidohydro_2"/>
    <property type="match status" value="1"/>
</dbReference>
<dbReference type="Gene3D" id="3.20.20.140">
    <property type="entry name" value="Metal-dependent hydrolases"/>
    <property type="match status" value="1"/>
</dbReference>
<dbReference type="InterPro" id="IPR032466">
    <property type="entry name" value="Metal_Hydrolase"/>
</dbReference>
<reference evidence="2 3" key="1">
    <citation type="journal article" date="2015" name="Microbiome">
        <title>Genomic resolution of linkages in carbon, nitrogen, and sulfur cycling among widespread estuary sediment bacteria.</title>
        <authorList>
            <person name="Baker B.J."/>
            <person name="Lazar C.S."/>
            <person name="Teske A.P."/>
            <person name="Dick G.J."/>
        </authorList>
    </citation>
    <scope>NUCLEOTIDE SEQUENCE [LARGE SCALE GENOMIC DNA]</scope>
    <source>
        <strain evidence="2">DG_54_3</strain>
    </source>
</reference>
<evidence type="ECO:0000313" key="3">
    <source>
        <dbReference type="Proteomes" id="UP000051861"/>
    </source>
</evidence>
<dbReference type="AlphaFoldDB" id="A0A0S7XU43"/>
<sequence>MTPIIDVHAHIFSAKDIPVEGYLLSREPAMLLEQILHLCGLRRVLIPIVSKCIRKEADRDEKKNLPSNSMCDLIMGLISMCMKHYREWARTLSKDIKGVTQELVGTYEKDGIDLWVPAMVDYEYWFKNTVDTPIEKQIRDIHQQIILPGEGRIHPFVAFDPARELAFRKHMLNPDRKPELFGSLDLVKDAIENKGFIGVKLYNAMGYKPFNNATVDGKRRKRIRLHKKMGYHVFKGEEYDQVLSELYDYCVENDVPITTHCGMYGIESYHNASFDFGQAVFWHEVLSQKRYENLRLNLAHFGWTQEHRYHGKKGWVKDICEMLIKYNCLFTDVSHHRVLSDKNRRKFKSDYEDMRDDWQKDWPHIKKRILFGTDWHVLKRVKGYEDFKKGYIEVLKHKSLFTDPEIEDFLGGNAVNFLGLLPGSKNRQRLEKFYDDNEIDHPEWFGRTAGLEPKPECS</sequence>
<dbReference type="InterPro" id="IPR006680">
    <property type="entry name" value="Amidohydro-rel"/>
</dbReference>
<dbReference type="GO" id="GO:0016787">
    <property type="term" value="F:hydrolase activity"/>
    <property type="evidence" value="ECO:0007669"/>
    <property type="project" value="InterPro"/>
</dbReference>
<evidence type="ECO:0000313" key="2">
    <source>
        <dbReference type="EMBL" id="KPJ66018.1"/>
    </source>
</evidence>
<proteinExistence type="predicted"/>
<organism evidence="2 3">
    <name type="scientific">candidate division WOR-1 bacterium DG_54_3</name>
    <dbReference type="NCBI Taxonomy" id="1703775"/>
    <lineage>
        <taxon>Bacteria</taxon>
        <taxon>Bacillati</taxon>
        <taxon>Saganbacteria</taxon>
    </lineage>
</organism>
<comment type="caution">
    <text evidence="2">The sequence shown here is derived from an EMBL/GenBank/DDBJ whole genome shotgun (WGS) entry which is preliminary data.</text>
</comment>
<dbReference type="EMBL" id="LIZX01000094">
    <property type="protein sequence ID" value="KPJ66018.1"/>
    <property type="molecule type" value="Genomic_DNA"/>
</dbReference>
<accession>A0A0S7XU43</accession>
<feature type="domain" description="Amidohydrolase-related" evidence="1">
    <location>
        <begin position="183"/>
        <end position="420"/>
    </location>
</feature>